<dbReference type="SUPFAM" id="SSF110087">
    <property type="entry name" value="DR1885-like metal-binding protein"/>
    <property type="match status" value="1"/>
</dbReference>
<feature type="compositionally biased region" description="Low complexity" evidence="1">
    <location>
        <begin position="181"/>
        <end position="202"/>
    </location>
</feature>
<evidence type="ECO:0000256" key="1">
    <source>
        <dbReference type="SAM" id="MobiDB-lite"/>
    </source>
</evidence>
<keyword evidence="2" id="KW-0732">Signal</keyword>
<gene>
    <name evidence="3" type="ORF">EAS64_39525</name>
</gene>
<dbReference type="Gene3D" id="2.60.40.1890">
    <property type="entry name" value="PCu(A)C copper chaperone"/>
    <property type="match status" value="1"/>
</dbReference>
<dbReference type="InterPro" id="IPR007410">
    <property type="entry name" value="LpqE-like"/>
</dbReference>
<comment type="caution">
    <text evidence="3">The sequence shown here is derived from an EMBL/GenBank/DDBJ whole genome shotgun (WGS) entry which is preliminary data.</text>
</comment>
<accession>A0A6P2BPM7</accession>
<keyword evidence="4" id="KW-1185">Reference proteome</keyword>
<dbReference type="AlphaFoldDB" id="A0A6P2BPM7"/>
<evidence type="ECO:0008006" key="5">
    <source>
        <dbReference type="Google" id="ProtNLM"/>
    </source>
</evidence>
<dbReference type="RefSeq" id="WP_145861768.1">
    <property type="nucleotide sequence ID" value="NZ_RPFW01000010.1"/>
</dbReference>
<dbReference type="EMBL" id="RPFW01000010">
    <property type="protein sequence ID" value="TVZ00146.1"/>
    <property type="molecule type" value="Genomic_DNA"/>
</dbReference>
<dbReference type="InterPro" id="IPR036182">
    <property type="entry name" value="PCuAC_sf"/>
</dbReference>
<evidence type="ECO:0000313" key="3">
    <source>
        <dbReference type="EMBL" id="TVZ00146.1"/>
    </source>
</evidence>
<evidence type="ECO:0000256" key="2">
    <source>
        <dbReference type="SAM" id="SignalP"/>
    </source>
</evidence>
<reference evidence="3 4" key="1">
    <citation type="submission" date="2018-11" db="EMBL/GenBank/DDBJ databases">
        <title>Trebonia kvetii gen.nov., sp.nov., a novel acidophilic actinobacterium, and proposal of the new actinobacterial family Treboniaceae fam. nov.</title>
        <authorList>
            <person name="Rapoport D."/>
            <person name="Sagova-Mareckova M."/>
            <person name="Sedlacek I."/>
            <person name="Provaznik J."/>
            <person name="Kralova S."/>
            <person name="Pavlinic D."/>
            <person name="Benes V."/>
            <person name="Kopecky J."/>
        </authorList>
    </citation>
    <scope>NUCLEOTIDE SEQUENCE [LARGE SCALE GENOMIC DNA]</scope>
    <source>
        <strain evidence="3 4">15Tr583</strain>
    </source>
</reference>
<sequence>MIRASSRKTAAGRLLFCGGVLALLIPAVAGCEAGSDAPTLQFHSASSGAHTVQNGIQITNVFVLGGPSTPTMASSLPPGSSAGLFLSLYNGGSRSDTLESVTAPGTAASVSLPGGSVALPAGATPVNLTGPQPEIVLNNLKTTLTGGSNVTLFLQFQRAGQVRLVVPVMAQSFYFETYSQAPSTAPSTPAASVSATPSPTGT</sequence>
<name>A0A6P2BPM7_9ACTN</name>
<feature type="chain" id="PRO_5026870799" description="Copper chaperone PCu(A)C" evidence="2">
    <location>
        <begin position="30"/>
        <end position="202"/>
    </location>
</feature>
<feature type="region of interest" description="Disordered" evidence="1">
    <location>
        <begin position="180"/>
        <end position="202"/>
    </location>
</feature>
<dbReference type="Proteomes" id="UP000460272">
    <property type="component" value="Unassembled WGS sequence"/>
</dbReference>
<evidence type="ECO:0000313" key="4">
    <source>
        <dbReference type="Proteomes" id="UP000460272"/>
    </source>
</evidence>
<proteinExistence type="predicted"/>
<dbReference type="PROSITE" id="PS51257">
    <property type="entry name" value="PROKAR_LIPOPROTEIN"/>
    <property type="match status" value="1"/>
</dbReference>
<dbReference type="Pfam" id="PF04314">
    <property type="entry name" value="PCuAC"/>
    <property type="match status" value="1"/>
</dbReference>
<dbReference type="OrthoDB" id="3478795at2"/>
<organism evidence="3 4">
    <name type="scientific">Trebonia kvetii</name>
    <dbReference type="NCBI Taxonomy" id="2480626"/>
    <lineage>
        <taxon>Bacteria</taxon>
        <taxon>Bacillati</taxon>
        <taxon>Actinomycetota</taxon>
        <taxon>Actinomycetes</taxon>
        <taxon>Streptosporangiales</taxon>
        <taxon>Treboniaceae</taxon>
        <taxon>Trebonia</taxon>
    </lineage>
</organism>
<protein>
    <recommendedName>
        <fullName evidence="5">Copper chaperone PCu(A)C</fullName>
    </recommendedName>
</protein>
<feature type="signal peptide" evidence="2">
    <location>
        <begin position="1"/>
        <end position="29"/>
    </location>
</feature>